<dbReference type="AlphaFoldDB" id="A0A1E3QIL6"/>
<evidence type="ECO:0000259" key="5">
    <source>
        <dbReference type="PROSITE" id="PS00036"/>
    </source>
</evidence>
<dbReference type="InterPro" id="IPR004827">
    <property type="entry name" value="bZIP"/>
</dbReference>
<organism evidence="6 7">
    <name type="scientific">Babjeviella inositovora NRRL Y-12698</name>
    <dbReference type="NCBI Taxonomy" id="984486"/>
    <lineage>
        <taxon>Eukaryota</taxon>
        <taxon>Fungi</taxon>
        <taxon>Dikarya</taxon>
        <taxon>Ascomycota</taxon>
        <taxon>Saccharomycotina</taxon>
        <taxon>Pichiomycetes</taxon>
        <taxon>Serinales incertae sedis</taxon>
        <taxon>Babjeviella</taxon>
    </lineage>
</organism>
<dbReference type="Pfam" id="PF10297">
    <property type="entry name" value="Hap4_Hap_bind"/>
    <property type="match status" value="1"/>
</dbReference>
<name>A0A1E3QIL6_9ASCO</name>
<evidence type="ECO:0000256" key="3">
    <source>
        <dbReference type="SAM" id="Coils"/>
    </source>
</evidence>
<keyword evidence="3" id="KW-0175">Coiled coil</keyword>
<dbReference type="Gene3D" id="1.20.5.170">
    <property type="match status" value="1"/>
</dbReference>
<gene>
    <name evidence="6" type="ORF">BABINDRAFT_163545</name>
</gene>
<dbReference type="GO" id="GO:0001228">
    <property type="term" value="F:DNA-binding transcription activator activity, RNA polymerase II-specific"/>
    <property type="evidence" value="ECO:0007669"/>
    <property type="project" value="TreeGrafter"/>
</dbReference>
<protein>
    <recommendedName>
        <fullName evidence="5">BZIP domain-containing protein</fullName>
    </recommendedName>
</protein>
<evidence type="ECO:0000313" key="6">
    <source>
        <dbReference type="EMBL" id="ODQ77546.1"/>
    </source>
</evidence>
<dbReference type="PANTHER" id="PTHR40621:SF7">
    <property type="entry name" value="BZIP DOMAIN-CONTAINING PROTEIN"/>
    <property type="match status" value="1"/>
</dbReference>
<feature type="region of interest" description="Disordered" evidence="4">
    <location>
        <begin position="1"/>
        <end position="53"/>
    </location>
</feature>
<dbReference type="PROSITE" id="PS00036">
    <property type="entry name" value="BZIP_BASIC"/>
    <property type="match status" value="1"/>
</dbReference>
<dbReference type="EMBL" id="KV454440">
    <property type="protein sequence ID" value="ODQ77546.1"/>
    <property type="molecule type" value="Genomic_DNA"/>
</dbReference>
<dbReference type="RefSeq" id="XP_018982874.1">
    <property type="nucleotide sequence ID" value="XM_019129972.1"/>
</dbReference>
<dbReference type="SMART" id="SM00338">
    <property type="entry name" value="BRLZ"/>
    <property type="match status" value="1"/>
</dbReference>
<feature type="region of interest" description="Disordered" evidence="4">
    <location>
        <begin position="77"/>
        <end position="99"/>
    </location>
</feature>
<evidence type="ECO:0000313" key="7">
    <source>
        <dbReference type="Proteomes" id="UP000094336"/>
    </source>
</evidence>
<dbReference type="InterPro" id="IPR050936">
    <property type="entry name" value="AP-1-like"/>
</dbReference>
<dbReference type="InterPro" id="IPR046347">
    <property type="entry name" value="bZIP_sf"/>
</dbReference>
<feature type="coiled-coil region" evidence="3">
    <location>
        <begin position="107"/>
        <end position="159"/>
    </location>
</feature>
<dbReference type="GO" id="GO:0000976">
    <property type="term" value="F:transcription cis-regulatory region binding"/>
    <property type="evidence" value="ECO:0007669"/>
    <property type="project" value="InterPro"/>
</dbReference>
<dbReference type="GeneID" id="30147825"/>
<reference evidence="7" key="1">
    <citation type="submission" date="2016-05" db="EMBL/GenBank/DDBJ databases">
        <title>Comparative genomics of biotechnologically important yeasts.</title>
        <authorList>
            <consortium name="DOE Joint Genome Institute"/>
            <person name="Riley R."/>
            <person name="Haridas S."/>
            <person name="Wolfe K.H."/>
            <person name="Lopes M.R."/>
            <person name="Hittinger C.T."/>
            <person name="Goker M."/>
            <person name="Salamov A."/>
            <person name="Wisecaver J."/>
            <person name="Long T.M."/>
            <person name="Aerts A.L."/>
            <person name="Barry K."/>
            <person name="Choi C."/>
            <person name="Clum A."/>
            <person name="Coughlan A.Y."/>
            <person name="Deshpande S."/>
            <person name="Douglass A.P."/>
            <person name="Hanson S.J."/>
            <person name="Klenk H.-P."/>
            <person name="Labutti K."/>
            <person name="Lapidus A."/>
            <person name="Lindquist E."/>
            <person name="Lipzen A."/>
            <person name="Meier-Kolthoff J.P."/>
            <person name="Ohm R.A."/>
            <person name="Otillar R.P."/>
            <person name="Pangilinan J."/>
            <person name="Peng Y."/>
            <person name="Rokas A."/>
            <person name="Rosa C.A."/>
            <person name="Scheuner C."/>
            <person name="Sibirny A.A."/>
            <person name="Slot J.C."/>
            <person name="Stielow J.B."/>
            <person name="Sun H."/>
            <person name="Kurtzman C.P."/>
            <person name="Blackwell M."/>
            <person name="Grigoriev I.V."/>
            <person name="Jeffries T.W."/>
        </authorList>
    </citation>
    <scope>NUCLEOTIDE SEQUENCE [LARGE SCALE GENOMIC DNA]</scope>
    <source>
        <strain evidence="7">NRRL Y-12698</strain>
    </source>
</reference>
<dbReference type="SUPFAM" id="SSF57959">
    <property type="entry name" value="Leucine zipper domain"/>
    <property type="match status" value="1"/>
</dbReference>
<dbReference type="OrthoDB" id="5374328at2759"/>
<dbReference type="CDD" id="cd14688">
    <property type="entry name" value="bZIP_YAP"/>
    <property type="match status" value="1"/>
</dbReference>
<dbReference type="GO" id="GO:0090575">
    <property type="term" value="C:RNA polymerase II transcription regulator complex"/>
    <property type="evidence" value="ECO:0007669"/>
    <property type="project" value="TreeGrafter"/>
</dbReference>
<evidence type="ECO:0000256" key="2">
    <source>
        <dbReference type="ARBA" id="ARBA00023242"/>
    </source>
</evidence>
<keyword evidence="2" id="KW-0539">Nucleus</keyword>
<comment type="subcellular location">
    <subcellularLocation>
        <location evidence="1">Nucleus</location>
    </subcellularLocation>
</comment>
<dbReference type="InterPro" id="IPR018287">
    <property type="entry name" value="Hap4_TF_heteromerisation"/>
</dbReference>
<feature type="compositionally biased region" description="Basic and acidic residues" evidence="4">
    <location>
        <begin position="11"/>
        <end position="27"/>
    </location>
</feature>
<proteinExistence type="predicted"/>
<evidence type="ECO:0000256" key="4">
    <source>
        <dbReference type="SAM" id="MobiDB-lite"/>
    </source>
</evidence>
<dbReference type="Proteomes" id="UP000094336">
    <property type="component" value="Unassembled WGS sequence"/>
</dbReference>
<dbReference type="PANTHER" id="PTHR40621">
    <property type="entry name" value="TRANSCRIPTION FACTOR KAPC-RELATED"/>
    <property type="match status" value="1"/>
</dbReference>
<evidence type="ECO:0000256" key="1">
    <source>
        <dbReference type="ARBA" id="ARBA00004123"/>
    </source>
</evidence>
<dbReference type="STRING" id="984486.A0A1E3QIL6"/>
<accession>A0A1E3QIL6</accession>
<feature type="domain" description="BZIP" evidence="5">
    <location>
        <begin position="94"/>
        <end position="109"/>
    </location>
</feature>
<keyword evidence="7" id="KW-1185">Reference proteome</keyword>
<sequence>MSSRVLASLPEGKKAPAPDRKAPERKMPVAISSSPGTEARTPSAAPSPTIAMKRPISIAENSPGITRIVTSKEWVLPARPKPGRKPSVDTPVTKRKAQNRAAQRAFRERRATRVQELEEKLAEFEKDRELKELGYVNTIQRLKLENASLNRGMEELRRQIGHYKGPQGQPYVNPMSSSFAAYQATSDTISSILNGNKSPASNSSIYSSYQQISPAPSSDAPSPTSVYVTPPANLLNLSQVDDDCGACVKDDCVCETIGIKKRSTEDDFLDITKPRKRKLETEVDFTAQFSTKKTEKSSNNTLMASFHGEAKSNSSFDMDCGFCSDDTPCVCREAAKEALQINRSLSECKKQKTEMALPPLKVNNNTKIELKRKSSLVHLPVLHPGPSVEFNAGSMDASVAKAAVAEGLAAASDSTPLKAVSIPLKVASVPLKAVSLRLNEGEIEITSSKPTLQDKQSKLAAFIQRKPSAKKEGCTGDPGTCSLCQIDPMSTLFCTTIATKNSSTRTPTAPVPKPTEDAKIGLTEILNVAPRPNIARNTSAPLLPALNGAAPASGVFIPVPDAYRTLSRHENFDKMDFNYMVGKLTTKGMSVDVGSVANLLRELDRRLYN</sequence>